<evidence type="ECO:0000256" key="3">
    <source>
        <dbReference type="ARBA" id="ARBA00022827"/>
    </source>
</evidence>
<dbReference type="InterPro" id="IPR019546">
    <property type="entry name" value="TAT_signal_bac_arc"/>
</dbReference>
<accession>A0A1V2ZYK8</accession>
<dbReference type="InterPro" id="IPR037092">
    <property type="entry name" value="FlavoCytC_S_DH_flav-bd_sf"/>
</dbReference>
<dbReference type="InterPro" id="IPR016156">
    <property type="entry name" value="FAD/NAD-linked_Rdtase_dimer_sf"/>
</dbReference>
<dbReference type="Proteomes" id="UP000189177">
    <property type="component" value="Unassembled WGS sequence"/>
</dbReference>
<keyword evidence="1" id="KW-0285">Flavoprotein</keyword>
<keyword evidence="2" id="KW-0732">Signal</keyword>
<dbReference type="InterPro" id="IPR023753">
    <property type="entry name" value="FAD/NAD-binding_dom"/>
</dbReference>
<dbReference type="Gene3D" id="3.90.760.10">
    <property type="entry name" value="Flavocytochrome c sulphide dehydrogenase, flavin-binding domain"/>
    <property type="match status" value="1"/>
</dbReference>
<comment type="caution">
    <text evidence="7">The sequence shown here is derived from an EMBL/GenBank/DDBJ whole genome shotgun (WGS) entry which is preliminary data.</text>
</comment>
<dbReference type="OrthoDB" id="9802771at2"/>
<dbReference type="Gene3D" id="3.50.50.60">
    <property type="entry name" value="FAD/NAD(P)-binding domain"/>
    <property type="match status" value="2"/>
</dbReference>
<dbReference type="InterPro" id="IPR049386">
    <property type="entry name" value="FCSD_central"/>
</dbReference>
<dbReference type="InterPro" id="IPR036188">
    <property type="entry name" value="FAD/NAD-bd_sf"/>
</dbReference>
<dbReference type="STRING" id="252474.B1A74_07135"/>
<sequence>MQEFSRRNFIKVVGAGSAVALTGIGCAPHKTRGADKAHVVVVGGGSGGATAAKYLKKYSPELNVTLVEPNARYYTCYGSNWVLGGIVDMDFIEQTYGALESRHGVKVVQDRVTAVDADGRNVRLASGETLQYDKLVMSPGIDFRYDRTEGISEADAERIPHAWKAGDQTRILRQQLEDMPNGGTFVMVAPPNPFRCPPGPYERVSLIANYFKQEKPRSKIIILDQKDGFSKQGLFEEGWAQEYGDMIEWRPASDGGLVEEVDVRNMTAVTEAGFERVEADVMNFIPAQRANQIVHDAGLTNAEGWCPVRQDTFRSERDDNIYVLGDASVAGAMPKSGHSANTQGKMVAASISHELAGRDPVTPTAVNTCYSLVTPDYGISVAAVYQFEDGQMAGVEGAGGVSPTGASSRFREQEAQYTRGWYAGITADIWG</sequence>
<evidence type="ECO:0000313" key="8">
    <source>
        <dbReference type="Proteomes" id="UP000189177"/>
    </source>
</evidence>
<name>A0A1V2ZYK8_9GAMM</name>
<dbReference type="GO" id="GO:0016491">
    <property type="term" value="F:oxidoreductase activity"/>
    <property type="evidence" value="ECO:0007669"/>
    <property type="project" value="InterPro"/>
</dbReference>
<dbReference type="SUPFAM" id="SSF55424">
    <property type="entry name" value="FAD/NAD-linked reductases, dimerisation (C-terminal) domain"/>
    <property type="match status" value="1"/>
</dbReference>
<protein>
    <submittedName>
        <fullName evidence="7">Sulfide dehydrogenase</fullName>
    </submittedName>
</protein>
<proteinExistence type="predicted"/>
<dbReference type="RefSeq" id="WP_077244207.1">
    <property type="nucleotide sequence ID" value="NZ_MUZR01000022.1"/>
</dbReference>
<feature type="domain" description="Flavocytochrome c sulphide dehydrogenase flavin-binding" evidence="5">
    <location>
        <begin position="362"/>
        <end position="430"/>
    </location>
</feature>
<dbReference type="PROSITE" id="PS51318">
    <property type="entry name" value="TAT"/>
    <property type="match status" value="1"/>
</dbReference>
<dbReference type="EMBL" id="MUZR01000022">
    <property type="protein sequence ID" value="OOC10179.1"/>
    <property type="molecule type" value="Genomic_DNA"/>
</dbReference>
<evidence type="ECO:0000259" key="4">
    <source>
        <dbReference type="Pfam" id="PF07992"/>
    </source>
</evidence>
<dbReference type="PANTHER" id="PTHR43755">
    <property type="match status" value="1"/>
</dbReference>
<dbReference type="PANTHER" id="PTHR43755:SF1">
    <property type="entry name" value="FAD-DEPENDENT PYRIDINE NUCLEOTIDE-DISULPHIDE OXIDOREDUCTASE"/>
    <property type="match status" value="1"/>
</dbReference>
<evidence type="ECO:0000259" key="6">
    <source>
        <dbReference type="Pfam" id="PF21706"/>
    </source>
</evidence>
<gene>
    <name evidence="7" type="ORF">B1A74_07135</name>
</gene>
<reference evidence="7 8" key="1">
    <citation type="submission" date="2017-02" db="EMBL/GenBank/DDBJ databases">
        <title>Genomic diversity within the haloalkaliphilic genus Thioalkalivibrio.</title>
        <authorList>
            <person name="Ahn A.-C."/>
            <person name="Meier-Kolthoff J."/>
            <person name="Overmars L."/>
            <person name="Richter M."/>
            <person name="Woyke T."/>
            <person name="Sorokin D.Y."/>
            <person name="Muyzer G."/>
        </authorList>
    </citation>
    <scope>NUCLEOTIDE SEQUENCE [LARGE SCALE GENOMIC DNA]</scope>
    <source>
        <strain evidence="7 8">HL17</strain>
    </source>
</reference>
<dbReference type="Pfam" id="PF21706">
    <property type="entry name" value="FCSD_central"/>
    <property type="match status" value="1"/>
</dbReference>
<dbReference type="InterPro" id="IPR015323">
    <property type="entry name" value="FlavoCytC_S_DH_flav-bd"/>
</dbReference>
<evidence type="ECO:0000256" key="1">
    <source>
        <dbReference type="ARBA" id="ARBA00022630"/>
    </source>
</evidence>
<evidence type="ECO:0000313" key="7">
    <source>
        <dbReference type="EMBL" id="OOC10179.1"/>
    </source>
</evidence>
<keyword evidence="3" id="KW-0274">FAD</keyword>
<dbReference type="AlphaFoldDB" id="A0A1V2ZYK8"/>
<dbReference type="FunFam" id="3.50.50.60:FF:000234">
    <property type="entry name" value="Flavocytochrome C sulfide dehydrogenase"/>
    <property type="match status" value="1"/>
</dbReference>
<evidence type="ECO:0000259" key="5">
    <source>
        <dbReference type="Pfam" id="PF09242"/>
    </source>
</evidence>
<dbReference type="Pfam" id="PF07992">
    <property type="entry name" value="Pyr_redox_2"/>
    <property type="match status" value="1"/>
</dbReference>
<feature type="domain" description="Sulfide dehydrogenase [flavocytochrome c] flavoprotein chain central" evidence="6">
    <location>
        <begin position="169"/>
        <end position="286"/>
    </location>
</feature>
<dbReference type="SUPFAM" id="SSF51905">
    <property type="entry name" value="FAD/NAD(P)-binding domain"/>
    <property type="match status" value="2"/>
</dbReference>
<feature type="domain" description="FAD/NAD(P)-binding" evidence="4">
    <location>
        <begin position="38"/>
        <end position="151"/>
    </location>
</feature>
<dbReference type="InterPro" id="IPR006311">
    <property type="entry name" value="TAT_signal"/>
</dbReference>
<dbReference type="GO" id="GO:0050660">
    <property type="term" value="F:flavin adenine dinucleotide binding"/>
    <property type="evidence" value="ECO:0007669"/>
    <property type="project" value="InterPro"/>
</dbReference>
<dbReference type="NCBIfam" id="TIGR01409">
    <property type="entry name" value="TAT_signal_seq"/>
    <property type="match status" value="1"/>
</dbReference>
<dbReference type="InterPro" id="IPR052541">
    <property type="entry name" value="SQRD"/>
</dbReference>
<dbReference type="PROSITE" id="PS51257">
    <property type="entry name" value="PROKAR_LIPOPROTEIN"/>
    <property type="match status" value="1"/>
</dbReference>
<organism evidence="7 8">
    <name type="scientific">Thioalkalivibrio halophilus</name>
    <dbReference type="NCBI Taxonomy" id="252474"/>
    <lineage>
        <taxon>Bacteria</taxon>
        <taxon>Pseudomonadati</taxon>
        <taxon>Pseudomonadota</taxon>
        <taxon>Gammaproteobacteria</taxon>
        <taxon>Chromatiales</taxon>
        <taxon>Ectothiorhodospiraceae</taxon>
        <taxon>Thioalkalivibrio</taxon>
    </lineage>
</organism>
<dbReference type="Pfam" id="PF09242">
    <property type="entry name" value="FCSD-flav_bind"/>
    <property type="match status" value="1"/>
</dbReference>
<evidence type="ECO:0000256" key="2">
    <source>
        <dbReference type="ARBA" id="ARBA00022729"/>
    </source>
</evidence>
<keyword evidence="8" id="KW-1185">Reference proteome</keyword>